<reference evidence="1" key="1">
    <citation type="submission" date="2022-07" db="EMBL/GenBank/DDBJ databases">
        <authorList>
            <person name="Li W.-J."/>
            <person name="Deng Q.-Q."/>
        </authorList>
    </citation>
    <scope>NUCLEOTIDE SEQUENCE</scope>
    <source>
        <strain evidence="1">SYSU M60031</strain>
    </source>
</reference>
<accession>A0AA42BQ76</accession>
<dbReference type="RefSeq" id="WP_254759935.1">
    <property type="nucleotide sequence ID" value="NZ_JANCLT010000009.1"/>
</dbReference>
<proteinExistence type="predicted"/>
<keyword evidence="2" id="KW-1185">Reference proteome</keyword>
<organism evidence="1 2">
    <name type="scientific">Ectobacillus ponti</name>
    <dbReference type="NCBI Taxonomy" id="2961894"/>
    <lineage>
        <taxon>Bacteria</taxon>
        <taxon>Bacillati</taxon>
        <taxon>Bacillota</taxon>
        <taxon>Bacilli</taxon>
        <taxon>Bacillales</taxon>
        <taxon>Bacillaceae</taxon>
        <taxon>Ectobacillus</taxon>
    </lineage>
</organism>
<dbReference type="AlphaFoldDB" id="A0AA42BQ76"/>
<comment type="caution">
    <text evidence="1">The sequence shown here is derived from an EMBL/GenBank/DDBJ whole genome shotgun (WGS) entry which is preliminary data.</text>
</comment>
<gene>
    <name evidence="1" type="ORF">NK662_15945</name>
</gene>
<sequence length="71" mass="7851">MESAIRKKEMIVIYVFEFLLIYSRSSSRAGALIVLVMTGDTEEQLPLSSTLEFAIVKDSVPIDRGKAIADS</sequence>
<dbReference type="EMBL" id="JANCLT010000009">
    <property type="protein sequence ID" value="MCP8970015.1"/>
    <property type="molecule type" value="Genomic_DNA"/>
</dbReference>
<evidence type="ECO:0000313" key="1">
    <source>
        <dbReference type="EMBL" id="MCP8970015.1"/>
    </source>
</evidence>
<protein>
    <submittedName>
        <fullName evidence="1">Uncharacterized protein</fullName>
    </submittedName>
</protein>
<name>A0AA42BQ76_9BACI</name>
<dbReference type="Proteomes" id="UP001156102">
    <property type="component" value="Unassembled WGS sequence"/>
</dbReference>
<evidence type="ECO:0000313" key="2">
    <source>
        <dbReference type="Proteomes" id="UP001156102"/>
    </source>
</evidence>